<feature type="signal peptide" evidence="1">
    <location>
        <begin position="1"/>
        <end position="20"/>
    </location>
</feature>
<name>A0A7Y3W5E9_9PROT</name>
<sequence length="329" mass="33392">MKLFKTLLASAAGSALLVSAAQGATISPTFQFSGSIQAGGGGVETLGPDYPVGGTVRRSNGNAFSAFATVTASGFDDPVDGVTFANGVTAFGGASATSNNRVVVTITNESTIAETLFWNGTIFGGGAGIVEPNSSCNLSTLDMCIDYSAPGGAHDASAQVVFGATLDSTSLFEGEISVSDTVQTSSFSGIELENFRLADGSNGDVVNSQYYWWDETKFGIDLGTLAAGESKTLEFFVMTSAIASSADGCAPFEGGPLVCIGAQAGFGDPDSNGGNQLSSGLSYRSLSFSSSTDNAMAISAEAVPIPGGIWLFAPMIAGGLGWKRIKKKG</sequence>
<dbReference type="RefSeq" id="WP_173198907.1">
    <property type="nucleotide sequence ID" value="NZ_JABFCX010000003.1"/>
</dbReference>
<keyword evidence="1" id="KW-0732">Signal</keyword>
<evidence type="ECO:0000313" key="3">
    <source>
        <dbReference type="Proteomes" id="UP000536835"/>
    </source>
</evidence>
<keyword evidence="3" id="KW-1185">Reference proteome</keyword>
<proteinExistence type="predicted"/>
<dbReference type="Proteomes" id="UP000536835">
    <property type="component" value="Unassembled WGS sequence"/>
</dbReference>
<evidence type="ECO:0008006" key="4">
    <source>
        <dbReference type="Google" id="ProtNLM"/>
    </source>
</evidence>
<gene>
    <name evidence="2" type="ORF">HK107_08960</name>
</gene>
<protein>
    <recommendedName>
        <fullName evidence="4">VPLPA-CTERM sorting domain-containing protein</fullName>
    </recommendedName>
</protein>
<dbReference type="EMBL" id="JABFCX010000003">
    <property type="protein sequence ID" value="NNU16448.1"/>
    <property type="molecule type" value="Genomic_DNA"/>
</dbReference>
<organism evidence="2 3">
    <name type="scientific">Parvularcula mediterranea</name>
    <dbReference type="NCBI Taxonomy" id="2732508"/>
    <lineage>
        <taxon>Bacteria</taxon>
        <taxon>Pseudomonadati</taxon>
        <taxon>Pseudomonadota</taxon>
        <taxon>Alphaproteobacteria</taxon>
        <taxon>Parvularculales</taxon>
        <taxon>Parvularculaceae</taxon>
        <taxon>Parvularcula</taxon>
    </lineage>
</organism>
<evidence type="ECO:0000256" key="1">
    <source>
        <dbReference type="SAM" id="SignalP"/>
    </source>
</evidence>
<feature type="chain" id="PRO_5031374675" description="VPLPA-CTERM sorting domain-containing protein" evidence="1">
    <location>
        <begin position="21"/>
        <end position="329"/>
    </location>
</feature>
<reference evidence="2 3" key="1">
    <citation type="submission" date="2020-05" db="EMBL/GenBank/DDBJ databases">
        <title>Parvularcula mediterraneae sp. nov., isolated from polypropylene straw from shallow seawater of the seashore of Laganas in Zakynthos island, Greece.</title>
        <authorList>
            <person name="Szabo I."/>
            <person name="Al-Omari J."/>
            <person name="Rado J."/>
            <person name="Szerdahelyi G.S."/>
        </authorList>
    </citation>
    <scope>NUCLEOTIDE SEQUENCE [LARGE SCALE GENOMIC DNA]</scope>
    <source>
        <strain evidence="2 3">ZS-1/3</strain>
    </source>
</reference>
<dbReference type="AlphaFoldDB" id="A0A7Y3W5E9"/>
<evidence type="ECO:0000313" key="2">
    <source>
        <dbReference type="EMBL" id="NNU16448.1"/>
    </source>
</evidence>
<accession>A0A7Y3W5E9</accession>
<comment type="caution">
    <text evidence="2">The sequence shown here is derived from an EMBL/GenBank/DDBJ whole genome shotgun (WGS) entry which is preliminary data.</text>
</comment>